<gene>
    <name evidence="2" type="ORF">Cni_G26117</name>
</gene>
<feature type="region of interest" description="Disordered" evidence="1">
    <location>
        <begin position="155"/>
        <end position="175"/>
    </location>
</feature>
<sequence length="267" mass="29630">MAAFFSARYLTLMDALQNFDGNSIGRKRLSDITITVSSGKVGMVSADLVEGNSKALLFLNTNDCIGQLMKLKVLQHELNGMSSILKLKTSELKENEKLIKELLSKISSEDNSSKCEEAEANATQIANDKKCNPYKKRKLKEPYLGSTILERQVASEGQIDGRSRRSLRLKSSDLNPESCGIKDSLKIENPKVPVSHQVVQEGKAEGRRRSLQTKSCNLKSESCKSVEELPKIDDNILPLSHQVKSQRKVDGRRGSSISKIFCWKATA</sequence>
<dbReference type="GO" id="GO:0000775">
    <property type="term" value="C:chromosome, centromeric region"/>
    <property type="evidence" value="ECO:0007669"/>
    <property type="project" value="InterPro"/>
</dbReference>
<keyword evidence="3" id="KW-1185">Reference proteome</keyword>
<dbReference type="GO" id="GO:0045144">
    <property type="term" value="P:meiotic sister chromatid segregation"/>
    <property type="evidence" value="ECO:0007669"/>
    <property type="project" value="InterPro"/>
</dbReference>
<accession>A0AAQ3QQ60</accession>
<evidence type="ECO:0000256" key="1">
    <source>
        <dbReference type="SAM" id="MobiDB-lite"/>
    </source>
</evidence>
<evidence type="ECO:0000313" key="2">
    <source>
        <dbReference type="EMBL" id="WOL17326.1"/>
    </source>
</evidence>
<protein>
    <submittedName>
        <fullName evidence="2">Shugoshin-1-like isoform X11</fullName>
    </submittedName>
</protein>
<dbReference type="AlphaFoldDB" id="A0AAQ3QQ60"/>
<dbReference type="PANTHER" id="PTHR34373:SF9">
    <property type="entry name" value="SHUGOSHIN 2"/>
    <property type="match status" value="1"/>
</dbReference>
<evidence type="ECO:0000313" key="3">
    <source>
        <dbReference type="Proteomes" id="UP001327560"/>
    </source>
</evidence>
<name>A0AAQ3QQ60_9LILI</name>
<dbReference type="EMBL" id="CP136897">
    <property type="protein sequence ID" value="WOL17326.1"/>
    <property type="molecule type" value="Genomic_DNA"/>
</dbReference>
<proteinExistence type="predicted"/>
<organism evidence="2 3">
    <name type="scientific">Canna indica</name>
    <name type="common">Indian-shot</name>
    <dbReference type="NCBI Taxonomy" id="4628"/>
    <lineage>
        <taxon>Eukaryota</taxon>
        <taxon>Viridiplantae</taxon>
        <taxon>Streptophyta</taxon>
        <taxon>Embryophyta</taxon>
        <taxon>Tracheophyta</taxon>
        <taxon>Spermatophyta</taxon>
        <taxon>Magnoliopsida</taxon>
        <taxon>Liliopsida</taxon>
        <taxon>Zingiberales</taxon>
        <taxon>Cannaceae</taxon>
        <taxon>Canna</taxon>
    </lineage>
</organism>
<dbReference type="Proteomes" id="UP001327560">
    <property type="component" value="Chromosome 8"/>
</dbReference>
<dbReference type="GO" id="GO:0034090">
    <property type="term" value="P:maintenance of meiotic sister chromatid cohesion"/>
    <property type="evidence" value="ECO:0007669"/>
    <property type="project" value="InterPro"/>
</dbReference>
<reference evidence="2 3" key="1">
    <citation type="submission" date="2023-10" db="EMBL/GenBank/DDBJ databases">
        <title>Chromosome-scale genome assembly provides insights into flower coloration mechanisms of Canna indica.</title>
        <authorList>
            <person name="Li C."/>
        </authorList>
    </citation>
    <scope>NUCLEOTIDE SEQUENCE [LARGE SCALE GENOMIC DNA]</scope>
    <source>
        <tissue evidence="2">Flower</tissue>
    </source>
</reference>
<dbReference type="InterPro" id="IPR044693">
    <property type="entry name" value="SGO_plant"/>
</dbReference>
<dbReference type="PANTHER" id="PTHR34373">
    <property type="entry name" value="SHUGOSHIN 2"/>
    <property type="match status" value="1"/>
</dbReference>